<gene>
    <name evidence="1" type="ORF">T11_5805</name>
</gene>
<dbReference type="Gene3D" id="3.30.420.10">
    <property type="entry name" value="Ribonuclease H-like superfamily/Ribonuclease H"/>
    <property type="match status" value="1"/>
</dbReference>
<dbReference type="AlphaFoldDB" id="A0A0V1H3M6"/>
<accession>A0A0V1H3M6</accession>
<sequence>MFRSLWSQRHRLTLRDGILCRAWEAPDREEEKVLQVVPRRNISEVLRAVRNHKHRTLIDMLAKVSIDQPEDWDVHLDRVLLAYQSSVHHTTGAIPCRLIFGRELRLPVDVIYGLPHGAQAETTGVYVQRLRHELERLFDTVRAKAGLERRRQKIWRDKKAHGHVYEPGDQVWLQVPVKTKLGAHWEGPYLVQKKLD</sequence>
<organism evidence="1 2">
    <name type="scientific">Trichinella zimbabwensis</name>
    <dbReference type="NCBI Taxonomy" id="268475"/>
    <lineage>
        <taxon>Eukaryota</taxon>
        <taxon>Metazoa</taxon>
        <taxon>Ecdysozoa</taxon>
        <taxon>Nematoda</taxon>
        <taxon>Enoplea</taxon>
        <taxon>Dorylaimia</taxon>
        <taxon>Trichinellida</taxon>
        <taxon>Trichinellidae</taxon>
        <taxon>Trichinella</taxon>
    </lineage>
</organism>
<dbReference type="InterPro" id="IPR036397">
    <property type="entry name" value="RNaseH_sf"/>
</dbReference>
<comment type="caution">
    <text evidence="1">The sequence shown here is derived from an EMBL/GenBank/DDBJ whole genome shotgun (WGS) entry which is preliminary data.</text>
</comment>
<dbReference type="InterPro" id="IPR050951">
    <property type="entry name" value="Retrovirus_Pol_polyprotein"/>
</dbReference>
<protein>
    <recommendedName>
        <fullName evidence="3">Retrovirus-related Pol polyprotein from transposon</fullName>
    </recommendedName>
</protein>
<reference evidence="1 2" key="1">
    <citation type="submission" date="2015-01" db="EMBL/GenBank/DDBJ databases">
        <title>Evolution of Trichinella species and genotypes.</title>
        <authorList>
            <person name="Korhonen P.K."/>
            <person name="Edoardo P."/>
            <person name="Giuseppe L.R."/>
            <person name="Gasser R.B."/>
        </authorList>
    </citation>
    <scope>NUCLEOTIDE SEQUENCE [LARGE SCALE GENOMIC DNA]</scope>
    <source>
        <strain evidence="1">ISS1029</strain>
    </source>
</reference>
<dbReference type="PANTHER" id="PTHR37984:SF15">
    <property type="entry name" value="INTEGRASE CATALYTIC DOMAIN-CONTAINING PROTEIN"/>
    <property type="match status" value="1"/>
</dbReference>
<evidence type="ECO:0008006" key="3">
    <source>
        <dbReference type="Google" id="ProtNLM"/>
    </source>
</evidence>
<dbReference type="PANTHER" id="PTHR37984">
    <property type="entry name" value="PROTEIN CBG26694"/>
    <property type="match status" value="1"/>
</dbReference>
<evidence type="ECO:0000313" key="2">
    <source>
        <dbReference type="Proteomes" id="UP000055024"/>
    </source>
</evidence>
<dbReference type="EMBL" id="JYDP01000145">
    <property type="protein sequence ID" value="KRZ05164.1"/>
    <property type="molecule type" value="Genomic_DNA"/>
</dbReference>
<keyword evidence="2" id="KW-1185">Reference proteome</keyword>
<proteinExistence type="predicted"/>
<evidence type="ECO:0000313" key="1">
    <source>
        <dbReference type="EMBL" id="KRZ05164.1"/>
    </source>
</evidence>
<dbReference type="Proteomes" id="UP000055024">
    <property type="component" value="Unassembled WGS sequence"/>
</dbReference>
<dbReference type="GO" id="GO:0003676">
    <property type="term" value="F:nucleic acid binding"/>
    <property type="evidence" value="ECO:0007669"/>
    <property type="project" value="InterPro"/>
</dbReference>
<name>A0A0V1H3M6_9BILA</name>
<dbReference type="OrthoDB" id="6627416at2759"/>